<dbReference type="OrthoDB" id="10510685at2759"/>
<evidence type="ECO:0000256" key="1">
    <source>
        <dbReference type="SAM" id="MobiDB-lite"/>
    </source>
</evidence>
<organism evidence="2 3">
    <name type="scientific">Dibothriocephalus latus</name>
    <name type="common">Fish tapeworm</name>
    <name type="synonym">Diphyllobothrium latum</name>
    <dbReference type="NCBI Taxonomy" id="60516"/>
    <lineage>
        <taxon>Eukaryota</taxon>
        <taxon>Metazoa</taxon>
        <taxon>Spiralia</taxon>
        <taxon>Lophotrochozoa</taxon>
        <taxon>Platyhelminthes</taxon>
        <taxon>Cestoda</taxon>
        <taxon>Eucestoda</taxon>
        <taxon>Diphyllobothriidea</taxon>
        <taxon>Diphyllobothriidae</taxon>
        <taxon>Dibothriocephalus</taxon>
    </lineage>
</organism>
<keyword evidence="3" id="KW-1185">Reference proteome</keyword>
<feature type="compositionally biased region" description="Basic and acidic residues" evidence="1">
    <location>
        <begin position="1"/>
        <end position="10"/>
    </location>
</feature>
<name>A0A3P7LCK1_DIBLA</name>
<protein>
    <submittedName>
        <fullName evidence="2">Uncharacterized protein</fullName>
    </submittedName>
</protein>
<sequence>MLYHDLDELPHSSTPSFDVSDAHRPDQAHCVDWQLTCLSDFLSIELSTVQEIVDRSKDWTSSLPEPDCRLADMLAQRLTVELKQINSLVERRVVALREFADKVKGLSQRLTAEESWGREFVTTALGGAIPKQAPNNLQEKQEQVRNLEGAPGDPKALAFRLQILYDEVESGLSTETNLLAGYSSDLRGLSLELVTSSETAKQLPPLQLEDEDLEAIAAAAELAETAPVEVLFPAPEVCPLDTAAMGSDLSEAFERLKKSIWAVRESCETVTSAEKQYRTAKKACQVWLSEARKNLNACVSVDQRTALQLMNLDQKINQLRSRQQRISTLLDVNTASLDKLDKCKALEAELQSSESHLLDEIRNQCAAHDWAVPELATAAAADKTSEGVAALYHEWHQISNEA</sequence>
<dbReference type="EMBL" id="UYRU01059412">
    <property type="protein sequence ID" value="VDN14484.1"/>
    <property type="molecule type" value="Genomic_DNA"/>
</dbReference>
<accession>A0A3P7LCK1</accession>
<evidence type="ECO:0000313" key="3">
    <source>
        <dbReference type="Proteomes" id="UP000281553"/>
    </source>
</evidence>
<evidence type="ECO:0000313" key="2">
    <source>
        <dbReference type="EMBL" id="VDN14484.1"/>
    </source>
</evidence>
<feature type="region of interest" description="Disordered" evidence="1">
    <location>
        <begin position="1"/>
        <end position="22"/>
    </location>
</feature>
<dbReference type="Proteomes" id="UP000281553">
    <property type="component" value="Unassembled WGS sequence"/>
</dbReference>
<proteinExistence type="predicted"/>
<feature type="non-terminal residue" evidence="2">
    <location>
        <position position="402"/>
    </location>
</feature>
<gene>
    <name evidence="2" type="ORF">DILT_LOCUS10315</name>
</gene>
<dbReference type="AlphaFoldDB" id="A0A3P7LCK1"/>
<reference evidence="2 3" key="1">
    <citation type="submission" date="2018-11" db="EMBL/GenBank/DDBJ databases">
        <authorList>
            <consortium name="Pathogen Informatics"/>
        </authorList>
    </citation>
    <scope>NUCLEOTIDE SEQUENCE [LARGE SCALE GENOMIC DNA]</scope>
</reference>